<organism evidence="2 3">
    <name type="scientific">Candidatus Giovannonibacteria bacterium RIFCSPHIGHO2_01_FULL_45_23</name>
    <dbReference type="NCBI Taxonomy" id="1798325"/>
    <lineage>
        <taxon>Bacteria</taxon>
        <taxon>Candidatus Giovannoniibacteriota</taxon>
    </lineage>
</organism>
<dbReference type="NCBIfam" id="TIGR01444">
    <property type="entry name" value="fkbM_fam"/>
    <property type="match status" value="1"/>
</dbReference>
<comment type="caution">
    <text evidence="2">The sequence shown here is derived from an EMBL/GenBank/DDBJ whole genome shotgun (WGS) entry which is preliminary data.</text>
</comment>
<accession>A0A1F5VGD8</accession>
<dbReference type="AlphaFoldDB" id="A0A1F5VGD8"/>
<dbReference type="InterPro" id="IPR052514">
    <property type="entry name" value="SAM-dependent_MTase"/>
</dbReference>
<dbReference type="STRING" id="1798325.A2834_03350"/>
<reference evidence="2 3" key="1">
    <citation type="journal article" date="2016" name="Nat. Commun.">
        <title>Thousands of microbial genomes shed light on interconnected biogeochemical processes in an aquifer system.</title>
        <authorList>
            <person name="Anantharaman K."/>
            <person name="Brown C.T."/>
            <person name="Hug L.A."/>
            <person name="Sharon I."/>
            <person name="Castelle C.J."/>
            <person name="Probst A.J."/>
            <person name="Thomas B.C."/>
            <person name="Singh A."/>
            <person name="Wilkins M.J."/>
            <person name="Karaoz U."/>
            <person name="Brodie E.L."/>
            <person name="Williams K.H."/>
            <person name="Hubbard S.S."/>
            <person name="Banfield J.F."/>
        </authorList>
    </citation>
    <scope>NUCLEOTIDE SEQUENCE [LARGE SCALE GENOMIC DNA]</scope>
</reference>
<dbReference type="PANTHER" id="PTHR34203:SF15">
    <property type="entry name" value="SLL1173 PROTEIN"/>
    <property type="match status" value="1"/>
</dbReference>
<evidence type="ECO:0000259" key="1">
    <source>
        <dbReference type="Pfam" id="PF05050"/>
    </source>
</evidence>
<dbReference type="Proteomes" id="UP000179251">
    <property type="component" value="Unassembled WGS sequence"/>
</dbReference>
<dbReference type="SUPFAM" id="SSF53335">
    <property type="entry name" value="S-adenosyl-L-methionine-dependent methyltransferases"/>
    <property type="match status" value="1"/>
</dbReference>
<dbReference type="PANTHER" id="PTHR34203">
    <property type="entry name" value="METHYLTRANSFERASE, FKBM FAMILY PROTEIN"/>
    <property type="match status" value="1"/>
</dbReference>
<dbReference type="InterPro" id="IPR029063">
    <property type="entry name" value="SAM-dependent_MTases_sf"/>
</dbReference>
<evidence type="ECO:0000313" key="3">
    <source>
        <dbReference type="Proteomes" id="UP000179251"/>
    </source>
</evidence>
<dbReference type="Pfam" id="PF05050">
    <property type="entry name" value="Methyltransf_21"/>
    <property type="match status" value="1"/>
</dbReference>
<dbReference type="Gene3D" id="3.40.50.150">
    <property type="entry name" value="Vaccinia Virus protein VP39"/>
    <property type="match status" value="1"/>
</dbReference>
<sequence length="283" mass="31582">MGQTTQIFPKAKKLYKKVLNSPTADRAVRGCLNLSVNLLAAGLGWNFPKKFDWDWKLEMLLHKYEADTFSLFKKNVKPGMTVIDIGAHIGYYTVLFSKLVGPSGKVFAFEPDAENFALLCKNTNGLKNVSLVNKAVADSDGEITFYKINQSTGCHSIVTPRLPSQKISVLAIRLDTFLAQNNIAEVDVIKIDIEGGEPFAFRGMDELFSKSRELMVVSEFSPKSLINLQIQPENFLKQIQNYGFSVYRILNGGGLEALAVENLADLEFYKTGYTNLAYLKRTA</sequence>
<dbReference type="InterPro" id="IPR006342">
    <property type="entry name" value="FkbM_mtfrase"/>
</dbReference>
<feature type="domain" description="Methyltransferase FkbM" evidence="1">
    <location>
        <begin position="84"/>
        <end position="224"/>
    </location>
</feature>
<gene>
    <name evidence="2" type="ORF">A2834_03350</name>
</gene>
<proteinExistence type="predicted"/>
<dbReference type="EMBL" id="MFHD01000017">
    <property type="protein sequence ID" value="OGF62476.1"/>
    <property type="molecule type" value="Genomic_DNA"/>
</dbReference>
<protein>
    <recommendedName>
        <fullName evidence="1">Methyltransferase FkbM domain-containing protein</fullName>
    </recommendedName>
</protein>
<evidence type="ECO:0000313" key="2">
    <source>
        <dbReference type="EMBL" id="OGF62476.1"/>
    </source>
</evidence>
<name>A0A1F5VGD8_9BACT</name>